<sequence length="371" mass="42053">MKKLVLHIGMAKTGTSSIQASLGQGSPLLAEQGVYYPDWKPFNHSFDFTVLFLEDPSDSIYYQQLSPIGDEAWQAELQRLNDQWRAFFSTPGEGVWIVSAENLGRLSKQGLAALKTFVEPFFDEVRVVAYVRDPLQALKSLWEQNVKELSDPMSAQALLRLTKRRQNYRFFQRWIEAFGRDHFVLRRFDPDSFAGGSLLVDFFQAAQVELEGELELPEREANQSLGDEGVALLLAMNNRYPLYRDGQHNTERGLSRRQHLFYEAMRQAGAAPLSLDVKFNEEEAERFNLKISYLNSLLPPGEQFTEVAASEEETLLPDASQVPADYAVELINNLSQLVDQVADRCDHLQRKLQALEEEAEKQGGNADGDQG</sequence>
<keyword evidence="3" id="KW-1185">Reference proteome</keyword>
<dbReference type="RefSeq" id="WP_133209273.1">
    <property type="nucleotide sequence ID" value="NZ_SMSE01000001.1"/>
</dbReference>
<dbReference type="InterPro" id="IPR027417">
    <property type="entry name" value="P-loop_NTPase"/>
</dbReference>
<dbReference type="Proteomes" id="UP000295554">
    <property type="component" value="Unassembled WGS sequence"/>
</dbReference>
<dbReference type="AlphaFoldDB" id="A0A4R5LUT3"/>
<organism evidence="2 3">
    <name type="scientific">Seongchinamella unica</name>
    <dbReference type="NCBI Taxonomy" id="2547392"/>
    <lineage>
        <taxon>Bacteria</taxon>
        <taxon>Pseudomonadati</taxon>
        <taxon>Pseudomonadota</taxon>
        <taxon>Gammaproteobacteria</taxon>
        <taxon>Cellvibrionales</taxon>
        <taxon>Halieaceae</taxon>
        <taxon>Seongchinamella</taxon>
    </lineage>
</organism>
<dbReference type="Gene3D" id="3.40.50.300">
    <property type="entry name" value="P-loop containing nucleotide triphosphate hydrolases"/>
    <property type="match status" value="1"/>
</dbReference>
<feature type="coiled-coil region" evidence="1">
    <location>
        <begin position="331"/>
        <end position="365"/>
    </location>
</feature>
<evidence type="ECO:0000256" key="1">
    <source>
        <dbReference type="SAM" id="Coils"/>
    </source>
</evidence>
<evidence type="ECO:0000313" key="3">
    <source>
        <dbReference type="Proteomes" id="UP000295554"/>
    </source>
</evidence>
<evidence type="ECO:0008006" key="4">
    <source>
        <dbReference type="Google" id="ProtNLM"/>
    </source>
</evidence>
<protein>
    <recommendedName>
        <fullName evidence="4">Sulfotransferase family protein</fullName>
    </recommendedName>
</protein>
<dbReference type="OrthoDB" id="547265at2"/>
<proteinExistence type="predicted"/>
<reference evidence="2 3" key="1">
    <citation type="submission" date="2019-03" db="EMBL/GenBank/DDBJ databases">
        <title>Seongchinamella monodicae gen. nov., sp. nov., a novel member of the Gammaproteobacteria isolated from a tidal mudflat of beach.</title>
        <authorList>
            <person name="Yang H.G."/>
            <person name="Kang J.W."/>
            <person name="Lee S.D."/>
        </authorList>
    </citation>
    <scope>NUCLEOTIDE SEQUENCE [LARGE SCALE GENOMIC DNA]</scope>
    <source>
        <strain evidence="2 3">GH4-78</strain>
    </source>
</reference>
<dbReference type="EMBL" id="SMSE01000001">
    <property type="protein sequence ID" value="TDG15111.1"/>
    <property type="molecule type" value="Genomic_DNA"/>
</dbReference>
<gene>
    <name evidence="2" type="ORF">E2F43_02415</name>
</gene>
<name>A0A4R5LUT3_9GAMM</name>
<dbReference type="SUPFAM" id="SSF52540">
    <property type="entry name" value="P-loop containing nucleoside triphosphate hydrolases"/>
    <property type="match status" value="1"/>
</dbReference>
<accession>A0A4R5LUT3</accession>
<comment type="caution">
    <text evidence="2">The sequence shown here is derived from an EMBL/GenBank/DDBJ whole genome shotgun (WGS) entry which is preliminary data.</text>
</comment>
<evidence type="ECO:0000313" key="2">
    <source>
        <dbReference type="EMBL" id="TDG15111.1"/>
    </source>
</evidence>
<keyword evidence="1" id="KW-0175">Coiled coil</keyword>